<dbReference type="Proteomes" id="UP000813824">
    <property type="component" value="Unassembled WGS sequence"/>
</dbReference>
<organism evidence="1 2">
    <name type="scientific">Cristinia sonorae</name>
    <dbReference type="NCBI Taxonomy" id="1940300"/>
    <lineage>
        <taxon>Eukaryota</taxon>
        <taxon>Fungi</taxon>
        <taxon>Dikarya</taxon>
        <taxon>Basidiomycota</taxon>
        <taxon>Agaricomycotina</taxon>
        <taxon>Agaricomycetes</taxon>
        <taxon>Agaricomycetidae</taxon>
        <taxon>Agaricales</taxon>
        <taxon>Pleurotineae</taxon>
        <taxon>Stephanosporaceae</taxon>
        <taxon>Cristinia</taxon>
    </lineage>
</organism>
<protein>
    <recommendedName>
        <fullName evidence="3">F-box domain-containing protein</fullName>
    </recommendedName>
</protein>
<dbReference type="EMBL" id="JAEVFJ010000004">
    <property type="protein sequence ID" value="KAH8105219.1"/>
    <property type="molecule type" value="Genomic_DNA"/>
</dbReference>
<name>A0A8K0UVZ5_9AGAR</name>
<dbReference type="OrthoDB" id="3256367at2759"/>
<comment type="caution">
    <text evidence="1">The sequence shown here is derived from an EMBL/GenBank/DDBJ whole genome shotgun (WGS) entry which is preliminary data.</text>
</comment>
<sequence length="215" mass="24060">MDNLPLELHSQIFQAACLDDGNTARSLSLVSRYVRDVVRPFLYQSLAVAGFDHLTRCVQSLESLPPHLRRIRHLFLSDWTHKTSLEHNVVCNDMERYEQEEALLLRVIEYAAPTLETLTLSVFCPYSGPPLIGALFSVSFPHLTSLVIHGFYPFPHTPISMPRLQRLHLSGNRNPHGLLEVGGLDVVCPNLAHLEISGLSNAVSFASEVRATLLQ</sequence>
<dbReference type="Gene3D" id="3.80.10.10">
    <property type="entry name" value="Ribonuclease Inhibitor"/>
    <property type="match status" value="1"/>
</dbReference>
<dbReference type="AlphaFoldDB" id="A0A8K0UVZ5"/>
<keyword evidence="2" id="KW-1185">Reference proteome</keyword>
<dbReference type="InterPro" id="IPR032675">
    <property type="entry name" value="LRR_dom_sf"/>
</dbReference>
<reference evidence="1" key="1">
    <citation type="journal article" date="2021" name="New Phytol.">
        <title>Evolutionary innovations through gain and loss of genes in the ectomycorrhizal Boletales.</title>
        <authorList>
            <person name="Wu G."/>
            <person name="Miyauchi S."/>
            <person name="Morin E."/>
            <person name="Kuo A."/>
            <person name="Drula E."/>
            <person name="Varga T."/>
            <person name="Kohler A."/>
            <person name="Feng B."/>
            <person name="Cao Y."/>
            <person name="Lipzen A."/>
            <person name="Daum C."/>
            <person name="Hundley H."/>
            <person name="Pangilinan J."/>
            <person name="Johnson J."/>
            <person name="Barry K."/>
            <person name="LaButti K."/>
            <person name="Ng V."/>
            <person name="Ahrendt S."/>
            <person name="Min B."/>
            <person name="Choi I.G."/>
            <person name="Park H."/>
            <person name="Plett J.M."/>
            <person name="Magnuson J."/>
            <person name="Spatafora J.W."/>
            <person name="Nagy L.G."/>
            <person name="Henrissat B."/>
            <person name="Grigoriev I.V."/>
            <person name="Yang Z.L."/>
            <person name="Xu J."/>
            <person name="Martin F.M."/>
        </authorList>
    </citation>
    <scope>NUCLEOTIDE SEQUENCE</scope>
    <source>
        <strain evidence="1">KKN 215</strain>
    </source>
</reference>
<feature type="non-terminal residue" evidence="1">
    <location>
        <position position="215"/>
    </location>
</feature>
<evidence type="ECO:0000313" key="2">
    <source>
        <dbReference type="Proteomes" id="UP000813824"/>
    </source>
</evidence>
<gene>
    <name evidence="1" type="ORF">BXZ70DRAFT_877515</name>
</gene>
<accession>A0A8K0UVZ5</accession>
<evidence type="ECO:0000313" key="1">
    <source>
        <dbReference type="EMBL" id="KAH8105219.1"/>
    </source>
</evidence>
<proteinExistence type="predicted"/>
<dbReference type="SUPFAM" id="SSF52047">
    <property type="entry name" value="RNI-like"/>
    <property type="match status" value="1"/>
</dbReference>
<evidence type="ECO:0008006" key="3">
    <source>
        <dbReference type="Google" id="ProtNLM"/>
    </source>
</evidence>